<dbReference type="Proteomes" id="UP000010846">
    <property type="component" value="Chromosome"/>
</dbReference>
<gene>
    <name evidence="6" type="ordered locus">Halru_2763</name>
</gene>
<dbReference type="PROSITE" id="PS51684">
    <property type="entry name" value="SAM_MT_TRM5_TYW2"/>
    <property type="match status" value="1"/>
</dbReference>
<dbReference type="HOGENOM" id="CLU_022610_0_2_2"/>
<keyword evidence="2" id="KW-0949">S-adenosyl-L-methionine</keyword>
<name>L0IET9_HALRX</name>
<dbReference type="AlphaFoldDB" id="L0IET9"/>
<evidence type="ECO:0000259" key="5">
    <source>
        <dbReference type="PROSITE" id="PS51684"/>
    </source>
</evidence>
<evidence type="ECO:0000313" key="7">
    <source>
        <dbReference type="Proteomes" id="UP000010846"/>
    </source>
</evidence>
<evidence type="ECO:0000256" key="3">
    <source>
        <dbReference type="ARBA" id="ARBA00022694"/>
    </source>
</evidence>
<dbReference type="EMBL" id="CP003050">
    <property type="protein sequence ID" value="AGB17338.1"/>
    <property type="molecule type" value="Genomic_DNA"/>
</dbReference>
<protein>
    <submittedName>
        <fullName evidence="6">Putative methyltransferase</fullName>
    </submittedName>
</protein>
<dbReference type="PANTHER" id="PTHR23245">
    <property type="entry name" value="TRNA METHYLTRANSFERASE"/>
    <property type="match status" value="1"/>
</dbReference>
<dbReference type="GO" id="GO:0005737">
    <property type="term" value="C:cytoplasm"/>
    <property type="evidence" value="ECO:0007669"/>
    <property type="project" value="TreeGrafter"/>
</dbReference>
<dbReference type="Gene3D" id="3.30.300.110">
    <property type="entry name" value="Met-10+ protein-like domains"/>
    <property type="match status" value="1"/>
</dbReference>
<dbReference type="Pfam" id="PF02475">
    <property type="entry name" value="TRM5-TYW2_MTfase"/>
    <property type="match status" value="1"/>
</dbReference>
<feature type="region of interest" description="Disordered" evidence="4">
    <location>
        <begin position="1"/>
        <end position="26"/>
    </location>
</feature>
<dbReference type="KEGG" id="hru:Halru_2763"/>
<dbReference type="InterPro" id="IPR029063">
    <property type="entry name" value="SAM-dependent_MTases_sf"/>
</dbReference>
<dbReference type="InterPro" id="IPR030382">
    <property type="entry name" value="MeTrfase_TRM5/TYW2"/>
</dbReference>
<dbReference type="OrthoDB" id="8079at2157"/>
<accession>L0IET9</accession>
<dbReference type="GeneID" id="14377578"/>
<reference evidence="6" key="1">
    <citation type="submission" date="2011-09" db="EMBL/GenBank/DDBJ databases">
        <title>Complete sequence of Halovivax ruber XH-70.</title>
        <authorList>
            <consortium name="US DOE Joint Genome Institute"/>
            <person name="Lucas S."/>
            <person name="Han J."/>
            <person name="Lapidus A."/>
            <person name="Cheng J.-F."/>
            <person name="Goodwin L."/>
            <person name="Pitluck S."/>
            <person name="Peters L."/>
            <person name="Mikhailova N."/>
            <person name="Davenport K."/>
            <person name="Detter J.C."/>
            <person name="Han C."/>
            <person name="Tapia R."/>
            <person name="Land M."/>
            <person name="Hauser L."/>
            <person name="Kyrpides N."/>
            <person name="Ivanova N."/>
            <person name="Pagani I."/>
            <person name="Sproer C."/>
            <person name="Anderson I."/>
            <person name="Woyke T."/>
        </authorList>
    </citation>
    <scope>NUCLEOTIDE SEQUENCE</scope>
    <source>
        <strain evidence="6">XH-70</strain>
    </source>
</reference>
<organism evidence="6 7">
    <name type="scientific">Halovivax ruber (strain DSM 18193 / JCM 13892 / XH-70)</name>
    <dbReference type="NCBI Taxonomy" id="797302"/>
    <lineage>
        <taxon>Archaea</taxon>
        <taxon>Methanobacteriati</taxon>
        <taxon>Methanobacteriota</taxon>
        <taxon>Stenosarchaea group</taxon>
        <taxon>Halobacteria</taxon>
        <taxon>Halobacteriales</taxon>
        <taxon>Natrialbaceae</taxon>
        <taxon>Halovivax</taxon>
    </lineage>
</organism>
<sequence length="397" mass="42774">MSDERTSNDDNHDRASSDEVPSRVTDDVLDQVAENGPLAVLVSEPRTEIAIESLRTEGVYDDERAVSPSTDGKITLPVTRPPTETQVVDIVRQVDPTYRTTDLDDVLEARGWTEADLENAPGSWAVVGDVVLVTIPPACPDEEAVADALLDLHGGAATVLADEGVDGVGREPQTRHLAGERDTETVHVEHGTHYALDPSEVMFSPGNQAERVRMGDVVETDEQVLDMFAGIGYFTLPMARAGASVTATELNPTAFRYLLENAVANGVADRIDAYNADCRDVAPGVRVDRVVMGYYGTSAADSDPHHSGADTSRSSEEPESRANAGHEFLPVALDALESGGTLHYHEACPESRLPDRPRSRLERAVADAGRELVDVEQRRVKTHSAGVVHVVLDATVE</sequence>
<keyword evidence="3" id="KW-0819">tRNA processing</keyword>
<evidence type="ECO:0000256" key="4">
    <source>
        <dbReference type="SAM" id="MobiDB-lite"/>
    </source>
</evidence>
<evidence type="ECO:0000256" key="1">
    <source>
        <dbReference type="ARBA" id="ARBA00022679"/>
    </source>
</evidence>
<dbReference type="GO" id="GO:0008175">
    <property type="term" value="F:tRNA methyltransferase activity"/>
    <property type="evidence" value="ECO:0007669"/>
    <property type="project" value="TreeGrafter"/>
</dbReference>
<dbReference type="STRING" id="797302.Halru_2763"/>
<dbReference type="eggNOG" id="arCOG10124">
    <property type="taxonomic scope" value="Archaea"/>
</dbReference>
<evidence type="ECO:0000256" key="2">
    <source>
        <dbReference type="ARBA" id="ARBA00022691"/>
    </source>
</evidence>
<feature type="domain" description="SAM-dependent methyltransferase TRM5/TYW2-type" evidence="5">
    <location>
        <begin position="124"/>
        <end position="397"/>
    </location>
</feature>
<keyword evidence="6" id="KW-0489">Methyltransferase</keyword>
<dbReference type="CDD" id="cd02440">
    <property type="entry name" value="AdoMet_MTases"/>
    <property type="match status" value="1"/>
</dbReference>
<dbReference type="InterPro" id="IPR056743">
    <property type="entry name" value="TRM5-TYW2-like_MTfase"/>
</dbReference>
<evidence type="ECO:0000313" key="6">
    <source>
        <dbReference type="EMBL" id="AGB17338.1"/>
    </source>
</evidence>
<dbReference type="PANTHER" id="PTHR23245:SF41">
    <property type="entry name" value="TRNA(PHE) (4-DEMETHYLWYOSINE(37)-C(7)) AMINOCARBOXYPROPYLTRANSFERASE"/>
    <property type="match status" value="1"/>
</dbReference>
<keyword evidence="1 6" id="KW-0808">Transferase</keyword>
<keyword evidence="7" id="KW-1185">Reference proteome</keyword>
<dbReference type="SUPFAM" id="SSF53335">
    <property type="entry name" value="S-adenosyl-L-methionine-dependent methyltransferases"/>
    <property type="match status" value="1"/>
</dbReference>
<feature type="compositionally biased region" description="Basic and acidic residues" evidence="4">
    <location>
        <begin position="302"/>
        <end position="320"/>
    </location>
</feature>
<dbReference type="InterPro" id="IPR056744">
    <property type="entry name" value="TRM5/TYW2-like_N"/>
</dbReference>
<dbReference type="RefSeq" id="WP_015301932.1">
    <property type="nucleotide sequence ID" value="NC_019964.1"/>
</dbReference>
<feature type="region of interest" description="Disordered" evidence="4">
    <location>
        <begin position="296"/>
        <end position="323"/>
    </location>
</feature>
<dbReference type="Gene3D" id="3.40.50.150">
    <property type="entry name" value="Vaccinia Virus protein VP39"/>
    <property type="match status" value="1"/>
</dbReference>
<dbReference type="GO" id="GO:0030488">
    <property type="term" value="P:tRNA methylation"/>
    <property type="evidence" value="ECO:0007669"/>
    <property type="project" value="TreeGrafter"/>
</dbReference>
<proteinExistence type="predicted"/>
<dbReference type="Pfam" id="PF25133">
    <property type="entry name" value="TYW2_N_2"/>
    <property type="match status" value="1"/>
</dbReference>